<keyword evidence="2" id="KW-0732">Signal</keyword>
<organism evidence="4 5">
    <name type="scientific">Corynebacterium canis</name>
    <dbReference type="NCBI Taxonomy" id="679663"/>
    <lineage>
        <taxon>Bacteria</taxon>
        <taxon>Bacillati</taxon>
        <taxon>Actinomycetota</taxon>
        <taxon>Actinomycetes</taxon>
        <taxon>Mycobacteriales</taxon>
        <taxon>Corynebacteriaceae</taxon>
        <taxon>Corynebacterium</taxon>
    </lineage>
</organism>
<gene>
    <name evidence="4" type="ORF">FRX94_10405</name>
</gene>
<feature type="compositionally biased region" description="Low complexity" evidence="1">
    <location>
        <begin position="34"/>
        <end position="51"/>
    </location>
</feature>
<comment type="caution">
    <text evidence="4">The sequence shown here is derived from an EMBL/GenBank/DDBJ whole genome shotgun (WGS) entry which is preliminary data.</text>
</comment>
<evidence type="ECO:0000256" key="2">
    <source>
        <dbReference type="SAM" id="SignalP"/>
    </source>
</evidence>
<dbReference type="Gene3D" id="1.20.1260.10">
    <property type="match status" value="1"/>
</dbReference>
<dbReference type="OrthoDB" id="9801086at2"/>
<evidence type="ECO:0000313" key="4">
    <source>
        <dbReference type="EMBL" id="TWT22892.1"/>
    </source>
</evidence>
<keyword evidence="5" id="KW-1185">Reference proteome</keyword>
<evidence type="ECO:0000313" key="5">
    <source>
        <dbReference type="Proteomes" id="UP000320791"/>
    </source>
</evidence>
<evidence type="ECO:0000256" key="1">
    <source>
        <dbReference type="SAM" id="MobiDB-lite"/>
    </source>
</evidence>
<dbReference type="RefSeq" id="WP_146325271.1">
    <property type="nucleotide sequence ID" value="NZ_BAABLR010000067.1"/>
</dbReference>
<evidence type="ECO:0000259" key="3">
    <source>
        <dbReference type="Pfam" id="PF09968"/>
    </source>
</evidence>
<feature type="signal peptide" evidence="2">
    <location>
        <begin position="1"/>
        <end position="29"/>
    </location>
</feature>
<protein>
    <submittedName>
        <fullName evidence="4">DUF2202 domain-containing protein</fullName>
    </submittedName>
</protein>
<proteinExistence type="predicted"/>
<reference evidence="4 5" key="1">
    <citation type="submission" date="2019-08" db="EMBL/GenBank/DDBJ databases">
        <authorList>
            <person name="Lei W."/>
        </authorList>
    </citation>
    <scope>NUCLEOTIDE SEQUENCE [LARGE SCALE GENOMIC DNA]</scope>
    <source>
        <strain evidence="4 5">CCUG 58627</strain>
    </source>
</reference>
<dbReference type="InterPro" id="IPR012347">
    <property type="entry name" value="Ferritin-like"/>
</dbReference>
<sequence>MKKLHSRVALIAAGILAAGALAMPTYALATNISTSATSSTSTTDANKDSNTGDAGKPQRPGKIDFSSDENLSEVGENFRMTRDLYTAIAEHYEESTLFERFDKNGGPGRGGGGPERSDAPQGEQRPEGGPDGGGAPDEQHMPGTYENADVQKRYDELLKRAKTSLDEAYKVAIEAEEYNIAAVDKALESTDSAETKEALERLRGAAEKHLDRFTLAANGETVEDERPQDGKRGKGEKRQQEDTSQDSTTEQPSTERSS</sequence>
<dbReference type="SUPFAM" id="SSF47240">
    <property type="entry name" value="Ferritin-like"/>
    <property type="match status" value="1"/>
</dbReference>
<dbReference type="EMBL" id="VOHM01000025">
    <property type="protein sequence ID" value="TWT22892.1"/>
    <property type="molecule type" value="Genomic_DNA"/>
</dbReference>
<feature type="compositionally biased region" description="Basic and acidic residues" evidence="1">
    <location>
        <begin position="224"/>
        <end position="241"/>
    </location>
</feature>
<dbReference type="Pfam" id="PF09968">
    <property type="entry name" value="DUF2202"/>
    <property type="match status" value="1"/>
</dbReference>
<feature type="region of interest" description="Disordered" evidence="1">
    <location>
        <begin position="34"/>
        <end position="70"/>
    </location>
</feature>
<feature type="domain" description="DUF2202" evidence="3">
    <location>
        <begin position="135"/>
        <end position="215"/>
    </location>
</feature>
<dbReference type="Proteomes" id="UP000320791">
    <property type="component" value="Unassembled WGS sequence"/>
</dbReference>
<name>A0A5C5UBF7_9CORY</name>
<feature type="compositionally biased region" description="Gly residues" evidence="1">
    <location>
        <begin position="105"/>
        <end position="114"/>
    </location>
</feature>
<feature type="region of interest" description="Disordered" evidence="1">
    <location>
        <begin position="206"/>
        <end position="258"/>
    </location>
</feature>
<feature type="chain" id="PRO_5023037016" evidence="2">
    <location>
        <begin position="30"/>
        <end position="258"/>
    </location>
</feature>
<feature type="compositionally biased region" description="Polar residues" evidence="1">
    <location>
        <begin position="245"/>
        <end position="258"/>
    </location>
</feature>
<dbReference type="InterPro" id="IPR019243">
    <property type="entry name" value="DUF2202"/>
</dbReference>
<accession>A0A5C5UBF7</accession>
<feature type="region of interest" description="Disordered" evidence="1">
    <location>
        <begin position="98"/>
        <end position="150"/>
    </location>
</feature>
<dbReference type="InterPro" id="IPR009078">
    <property type="entry name" value="Ferritin-like_SF"/>
</dbReference>
<dbReference type="AlphaFoldDB" id="A0A5C5UBF7"/>